<accession>A0ABR4UZS0</accession>
<sequence>MTKLTTAAQRALMGLTTFIASGEKDPAWVRNPAIYLQLADDIMGAEWANTQHFRFGASSLLASLLTTLGHAQRPHRATTNHAHTAHYLLVKTCCS</sequence>
<dbReference type="EMBL" id="JQHL01000003">
    <property type="protein sequence ID" value="KFX20324.1"/>
    <property type="molecule type" value="Genomic_DNA"/>
</dbReference>
<reference evidence="1 2" key="1">
    <citation type="submission" date="2014-08" db="EMBL/GenBank/DDBJ databases">
        <title>Genome sequences of NCPPB Pectobacterium isolates.</title>
        <authorList>
            <person name="Glover R.H."/>
            <person name="Sapp M."/>
            <person name="Elphinstone J."/>
        </authorList>
    </citation>
    <scope>NUCLEOTIDE SEQUENCE [LARGE SCALE GENOMIC DNA]</scope>
    <source>
        <strain evidence="1 2">NCPPB 2793</strain>
    </source>
</reference>
<dbReference type="Gene3D" id="3.20.20.70">
    <property type="entry name" value="Aldolase class I"/>
    <property type="match status" value="1"/>
</dbReference>
<gene>
    <name evidence="1" type="ORF">JV35_09455</name>
</gene>
<organism evidence="1 2">
    <name type="scientific">Pectobacterium betavasculorum</name>
    <dbReference type="NCBI Taxonomy" id="55207"/>
    <lineage>
        <taxon>Bacteria</taxon>
        <taxon>Pseudomonadati</taxon>
        <taxon>Pseudomonadota</taxon>
        <taxon>Gammaproteobacteria</taxon>
        <taxon>Enterobacterales</taxon>
        <taxon>Pectobacteriaceae</taxon>
        <taxon>Pectobacterium</taxon>
    </lineage>
</organism>
<dbReference type="Proteomes" id="UP000032869">
    <property type="component" value="Unassembled WGS sequence"/>
</dbReference>
<evidence type="ECO:0000313" key="2">
    <source>
        <dbReference type="Proteomes" id="UP000032869"/>
    </source>
</evidence>
<dbReference type="InterPro" id="IPR013785">
    <property type="entry name" value="Aldolase_TIM"/>
</dbReference>
<name>A0ABR4UZS0_9GAMM</name>
<keyword evidence="2" id="KW-1185">Reference proteome</keyword>
<protein>
    <submittedName>
        <fullName evidence="1">Uncharacterized protein</fullName>
    </submittedName>
</protein>
<proteinExistence type="predicted"/>
<comment type="caution">
    <text evidence="1">The sequence shown here is derived from an EMBL/GenBank/DDBJ whole genome shotgun (WGS) entry which is preliminary data.</text>
</comment>
<evidence type="ECO:0000313" key="1">
    <source>
        <dbReference type="EMBL" id="KFX20324.1"/>
    </source>
</evidence>